<dbReference type="InterPro" id="IPR018062">
    <property type="entry name" value="HTH_AraC-typ_CS"/>
</dbReference>
<dbReference type="PROSITE" id="PS00041">
    <property type="entry name" value="HTH_ARAC_FAMILY_1"/>
    <property type="match status" value="1"/>
</dbReference>
<reference evidence="5" key="2">
    <citation type="submission" date="2020-09" db="EMBL/GenBank/DDBJ databases">
        <authorList>
            <person name="Sun Q."/>
            <person name="Zhou Y."/>
        </authorList>
    </citation>
    <scope>NUCLEOTIDE SEQUENCE</scope>
    <source>
        <strain evidence="5">CGMCC 1.15725</strain>
    </source>
</reference>
<organism evidence="5 6">
    <name type="scientific">Aliidongia dinghuensis</name>
    <dbReference type="NCBI Taxonomy" id="1867774"/>
    <lineage>
        <taxon>Bacteria</taxon>
        <taxon>Pseudomonadati</taxon>
        <taxon>Pseudomonadota</taxon>
        <taxon>Alphaproteobacteria</taxon>
        <taxon>Rhodospirillales</taxon>
        <taxon>Dongiaceae</taxon>
        <taxon>Aliidongia</taxon>
    </lineage>
</organism>
<dbReference type="SMART" id="SM00342">
    <property type="entry name" value="HTH_ARAC"/>
    <property type="match status" value="1"/>
</dbReference>
<feature type="domain" description="HTH araC/xylS-type" evidence="4">
    <location>
        <begin position="206"/>
        <end position="304"/>
    </location>
</feature>
<dbReference type="PANTHER" id="PTHR46796">
    <property type="entry name" value="HTH-TYPE TRANSCRIPTIONAL ACTIVATOR RHAS-RELATED"/>
    <property type="match status" value="1"/>
</dbReference>
<dbReference type="PROSITE" id="PS01124">
    <property type="entry name" value="HTH_ARAC_FAMILY_2"/>
    <property type="match status" value="1"/>
</dbReference>
<dbReference type="GO" id="GO:0043565">
    <property type="term" value="F:sequence-specific DNA binding"/>
    <property type="evidence" value="ECO:0007669"/>
    <property type="project" value="InterPro"/>
</dbReference>
<evidence type="ECO:0000313" key="5">
    <source>
        <dbReference type="EMBL" id="GGF04723.1"/>
    </source>
</evidence>
<dbReference type="Gene3D" id="1.10.10.60">
    <property type="entry name" value="Homeodomain-like"/>
    <property type="match status" value="2"/>
</dbReference>
<evidence type="ECO:0000256" key="2">
    <source>
        <dbReference type="ARBA" id="ARBA00023125"/>
    </source>
</evidence>
<name>A0A8J3E0S7_9PROT</name>
<reference evidence="5" key="1">
    <citation type="journal article" date="2014" name="Int. J. Syst. Evol. Microbiol.">
        <title>Complete genome sequence of Corynebacterium casei LMG S-19264T (=DSM 44701T), isolated from a smear-ripened cheese.</title>
        <authorList>
            <consortium name="US DOE Joint Genome Institute (JGI-PGF)"/>
            <person name="Walter F."/>
            <person name="Albersmeier A."/>
            <person name="Kalinowski J."/>
            <person name="Ruckert C."/>
        </authorList>
    </citation>
    <scope>NUCLEOTIDE SEQUENCE</scope>
    <source>
        <strain evidence="5">CGMCC 1.15725</strain>
    </source>
</reference>
<evidence type="ECO:0000313" key="6">
    <source>
        <dbReference type="Proteomes" id="UP000646365"/>
    </source>
</evidence>
<evidence type="ECO:0000256" key="1">
    <source>
        <dbReference type="ARBA" id="ARBA00023015"/>
    </source>
</evidence>
<keyword evidence="1" id="KW-0805">Transcription regulation</keyword>
<evidence type="ECO:0000259" key="4">
    <source>
        <dbReference type="PROSITE" id="PS01124"/>
    </source>
</evidence>
<protein>
    <submittedName>
        <fullName evidence="5">AraC family transcriptional regulator</fullName>
    </submittedName>
</protein>
<dbReference type="InterPro" id="IPR050204">
    <property type="entry name" value="AraC_XylS_family_regulators"/>
</dbReference>
<dbReference type="SUPFAM" id="SSF46689">
    <property type="entry name" value="Homeodomain-like"/>
    <property type="match status" value="2"/>
</dbReference>
<dbReference type="InterPro" id="IPR009057">
    <property type="entry name" value="Homeodomain-like_sf"/>
</dbReference>
<dbReference type="PANTHER" id="PTHR46796:SF14">
    <property type="entry name" value="TRANSCRIPTIONAL REGULATORY PROTEIN"/>
    <property type="match status" value="1"/>
</dbReference>
<dbReference type="RefSeq" id="WP_189042718.1">
    <property type="nucleotide sequence ID" value="NZ_BMJQ01000002.1"/>
</dbReference>
<dbReference type="Pfam" id="PF12833">
    <property type="entry name" value="HTH_18"/>
    <property type="match status" value="1"/>
</dbReference>
<dbReference type="GO" id="GO:0003700">
    <property type="term" value="F:DNA-binding transcription factor activity"/>
    <property type="evidence" value="ECO:0007669"/>
    <property type="project" value="InterPro"/>
</dbReference>
<keyword evidence="2" id="KW-0238">DNA-binding</keyword>
<sequence>MIRHRSPSAEDSCFAQYLSQHYGENQRGFLRTGWEPHSDLTVHRKRSALPVFGQVSAPALEDGFLVSISLRGDSQQLVRNGRFTETRSFPADSLGIRDLSEAYAAYLCSPFDFLFFHVPRAALDRLAEESGARRIDRLFSGPGIVDPIAASLGRALLPALSDPTVAKALFVEHVALALNSHLAQTYGGLQVPAARQIGRLSGPQERRARELLLLHVGKEASITAIAAECGLSRSYFIKAFKQTTGMTPHKWLLDRRIQQAKDLLLRPGTAIAETAVDCGFADQSHLTRVFTSVVGMPPGAWRREHAA</sequence>
<dbReference type="AlphaFoldDB" id="A0A8J3E0S7"/>
<accession>A0A8J3E0S7</accession>
<proteinExistence type="predicted"/>
<dbReference type="Proteomes" id="UP000646365">
    <property type="component" value="Unassembled WGS sequence"/>
</dbReference>
<comment type="caution">
    <text evidence="5">The sequence shown here is derived from an EMBL/GenBank/DDBJ whole genome shotgun (WGS) entry which is preliminary data.</text>
</comment>
<evidence type="ECO:0000256" key="3">
    <source>
        <dbReference type="ARBA" id="ARBA00023163"/>
    </source>
</evidence>
<dbReference type="InterPro" id="IPR018060">
    <property type="entry name" value="HTH_AraC"/>
</dbReference>
<gene>
    <name evidence="5" type="ORF">GCM10011611_07650</name>
</gene>
<keyword evidence="3" id="KW-0804">Transcription</keyword>
<keyword evidence="6" id="KW-1185">Reference proteome</keyword>
<dbReference type="EMBL" id="BMJQ01000002">
    <property type="protein sequence ID" value="GGF04723.1"/>
    <property type="molecule type" value="Genomic_DNA"/>
</dbReference>